<proteinExistence type="predicted"/>
<feature type="compositionally biased region" description="Basic and acidic residues" evidence="5">
    <location>
        <begin position="602"/>
        <end position="614"/>
    </location>
</feature>
<dbReference type="KEGG" id="mbe:MBM_02921"/>
<evidence type="ECO:0000313" key="8">
    <source>
        <dbReference type="EMBL" id="EKD18679.1"/>
    </source>
</evidence>
<comment type="subcellular location">
    <subcellularLocation>
        <location evidence="1">Membrane</location>
        <topology evidence="1">Multi-pass membrane protein</topology>
    </subcellularLocation>
</comment>
<dbReference type="CDD" id="cd17316">
    <property type="entry name" value="MFS_SV2_like"/>
    <property type="match status" value="1"/>
</dbReference>
<evidence type="ECO:0000313" key="9">
    <source>
        <dbReference type="Proteomes" id="UP000006753"/>
    </source>
</evidence>
<feature type="compositionally biased region" description="Basic and acidic residues" evidence="5">
    <location>
        <begin position="643"/>
        <end position="656"/>
    </location>
</feature>
<evidence type="ECO:0000256" key="3">
    <source>
        <dbReference type="ARBA" id="ARBA00022989"/>
    </source>
</evidence>
<dbReference type="AlphaFoldDB" id="K1Y0Q6"/>
<keyword evidence="4 6" id="KW-0472">Membrane</keyword>
<feature type="transmembrane region" description="Helical" evidence="6">
    <location>
        <begin position="163"/>
        <end position="184"/>
    </location>
</feature>
<dbReference type="FunFam" id="1.20.1250.20:FF:000395">
    <property type="entry name" value="Carboxylic acid transporter protein homolog"/>
    <property type="match status" value="1"/>
</dbReference>
<dbReference type="eggNOG" id="ENOG502QPK1">
    <property type="taxonomic scope" value="Eukaryota"/>
</dbReference>
<feature type="compositionally biased region" description="Basic and acidic residues" evidence="5">
    <location>
        <begin position="665"/>
        <end position="683"/>
    </location>
</feature>
<evidence type="ECO:0000256" key="1">
    <source>
        <dbReference type="ARBA" id="ARBA00004141"/>
    </source>
</evidence>
<dbReference type="OrthoDB" id="5296287at2759"/>
<dbReference type="GO" id="GO:0005886">
    <property type="term" value="C:plasma membrane"/>
    <property type="evidence" value="ECO:0007669"/>
    <property type="project" value="TreeGrafter"/>
</dbReference>
<dbReference type="GO" id="GO:0046943">
    <property type="term" value="F:carboxylic acid transmembrane transporter activity"/>
    <property type="evidence" value="ECO:0007669"/>
    <property type="project" value="TreeGrafter"/>
</dbReference>
<name>K1Y0Q6_MARBU</name>
<dbReference type="HOGENOM" id="CLU_318866_0_0_1"/>
<feature type="transmembrane region" description="Helical" evidence="6">
    <location>
        <begin position="112"/>
        <end position="132"/>
    </location>
</feature>
<dbReference type="InterPro" id="IPR011701">
    <property type="entry name" value="MFS"/>
</dbReference>
<keyword evidence="3 6" id="KW-1133">Transmembrane helix</keyword>
<sequence length="912" mass="99878">MRFTPAPTGPEPADPIVKGIIPTAKQSLSDLLKWKQRVVVTNEHGETHCEWHDPEPLKNPFSLFAQLSARDWLFFMCGFWAWTADAFDFHALSIQTVKLAAYYDQSNTSITSAITLTLLLRSIGAAGFGLAGDRFGRKYPMACNMIVLGLLQVSTIYCRTFQQFLAVRSLFGLFMGGVYGNAIAMSLEHCPVNARGLMSGILQQGYALGYVLAACANLGVGGGVETWKTVFWIAAGASIGVGLIRLCFPESQQFLEAKKNGTKDASASDFWKETKLMLAQEWKMCVYCVILMTWFNLYSHTSQDSYTTFMRQAKGLDNAAASRASIWMKTGACVGGTIIGYVSQLLGRRRSMIFSALMSGLMIPGWILPSGERALSATGFLMQFWVQGAWGVIPIHLNELSPAAYRSTFPGLTYQLGNMISSPSAQVVNLLAERIHVSDEGGPHVKAYGPVMAIATAAIALGIAVTVGLGPERRGRKFEKEPIAGARVSGPAKDVEYGEDDEEHDVRKVTVEMDVMETNLLLLLLLIAISNPPPHHPACSPAHLLTFPSPFSPVPSSSHLTSPSNNSPFSSYRLGSLRATATTAKADLVFAKMASISSRERNKIYQKVEKPVPRRRERVRRRPDPQRHNLRRVEPGHAQPADGEERVENEQEDRLADAGFGSTHRVRDGERDHREGHARRAEQHQAPPAEALHREDGDPAREEVLGAVAGRDELGARRAETDLVLQHVGDVVGDEVDPGDLLEHLVDVGEDGAVEVAVLARAEEVTEAASLHLEDRVLDGRVLVADVRAVNRLVVERGKDVHRLLVFAFQDEPSWAFGHAHYQALDVIAIASTTMKERSRLTEETPNVVTRDGDALIRGSMAGLGIGDPILHRIDTGKLQAEGIKREEAAGHTLVVSEEEEIYAGNHTDRDL</sequence>
<evidence type="ECO:0000256" key="2">
    <source>
        <dbReference type="ARBA" id="ARBA00022692"/>
    </source>
</evidence>
<feature type="transmembrane region" description="Helical" evidence="6">
    <location>
        <begin position="380"/>
        <end position="397"/>
    </location>
</feature>
<organism evidence="8 9">
    <name type="scientific">Marssonina brunnea f. sp. multigermtubi (strain MB_m1)</name>
    <name type="common">Marssonina leaf spot fungus</name>
    <dbReference type="NCBI Taxonomy" id="1072389"/>
    <lineage>
        <taxon>Eukaryota</taxon>
        <taxon>Fungi</taxon>
        <taxon>Dikarya</taxon>
        <taxon>Ascomycota</taxon>
        <taxon>Pezizomycotina</taxon>
        <taxon>Leotiomycetes</taxon>
        <taxon>Helotiales</taxon>
        <taxon>Drepanopezizaceae</taxon>
        <taxon>Drepanopeziza</taxon>
    </lineage>
</organism>
<keyword evidence="9" id="KW-1185">Reference proteome</keyword>
<dbReference type="PANTHER" id="PTHR23508:SF9">
    <property type="entry name" value="CARBOXYLIC ACID TRANSPORT PROTEIN (AFU_ORTHOLOGUE AFUA_2G09450)"/>
    <property type="match status" value="1"/>
</dbReference>
<dbReference type="EMBL" id="JH921432">
    <property type="protein sequence ID" value="EKD18679.1"/>
    <property type="molecule type" value="Genomic_DNA"/>
</dbReference>
<evidence type="ECO:0000256" key="4">
    <source>
        <dbReference type="ARBA" id="ARBA00023136"/>
    </source>
</evidence>
<feature type="transmembrane region" description="Helical" evidence="6">
    <location>
        <begin position="205"/>
        <end position="224"/>
    </location>
</feature>
<reference evidence="8 9" key="1">
    <citation type="journal article" date="2012" name="BMC Genomics">
        <title>Sequencing the genome of Marssonina brunnea reveals fungus-poplar co-evolution.</title>
        <authorList>
            <person name="Zhu S."/>
            <person name="Cao Y.-Z."/>
            <person name="Jiang C."/>
            <person name="Tan B.-Y."/>
            <person name="Wang Z."/>
            <person name="Feng S."/>
            <person name="Zhang L."/>
            <person name="Su X.-H."/>
            <person name="Brejova B."/>
            <person name="Vinar T."/>
            <person name="Xu M."/>
            <person name="Wang M.-X."/>
            <person name="Zhang S.-G."/>
            <person name="Huang M.-R."/>
            <person name="Wu R."/>
            <person name="Zhou Y."/>
        </authorList>
    </citation>
    <scope>NUCLEOTIDE SEQUENCE [LARGE SCALE GENOMIC DNA]</scope>
    <source>
        <strain evidence="8 9">MB_m1</strain>
    </source>
</reference>
<dbReference type="InParanoid" id="K1Y0Q6"/>
<evidence type="ECO:0000259" key="7">
    <source>
        <dbReference type="PROSITE" id="PS50850"/>
    </source>
</evidence>
<evidence type="ECO:0000256" key="6">
    <source>
        <dbReference type="SAM" id="Phobius"/>
    </source>
</evidence>
<dbReference type="Pfam" id="PF07690">
    <property type="entry name" value="MFS_1"/>
    <property type="match status" value="1"/>
</dbReference>
<evidence type="ECO:0000256" key="5">
    <source>
        <dbReference type="SAM" id="MobiDB-lite"/>
    </source>
</evidence>
<dbReference type="Proteomes" id="UP000006753">
    <property type="component" value="Unassembled WGS sequence"/>
</dbReference>
<feature type="transmembrane region" description="Helical" evidence="6">
    <location>
        <begin position="447"/>
        <end position="470"/>
    </location>
</feature>
<feature type="compositionally biased region" description="Basic and acidic residues" evidence="5">
    <location>
        <begin position="622"/>
        <end position="635"/>
    </location>
</feature>
<dbReference type="PANTHER" id="PTHR23508">
    <property type="entry name" value="CARBOXYLIC ACID TRANSPORTER PROTEIN HOMOLOG"/>
    <property type="match status" value="1"/>
</dbReference>
<dbReference type="GeneID" id="18758856"/>
<dbReference type="InterPro" id="IPR036259">
    <property type="entry name" value="MFS_trans_sf"/>
</dbReference>
<feature type="transmembrane region" description="Helical" evidence="6">
    <location>
        <begin position="72"/>
        <end position="92"/>
    </location>
</feature>
<feature type="domain" description="Major facilitator superfamily (MFS) profile" evidence="7">
    <location>
        <begin position="74"/>
        <end position="474"/>
    </location>
</feature>
<dbReference type="SUPFAM" id="SSF103473">
    <property type="entry name" value="MFS general substrate transporter"/>
    <property type="match status" value="1"/>
</dbReference>
<feature type="transmembrane region" description="Helical" evidence="6">
    <location>
        <begin position="351"/>
        <end position="368"/>
    </location>
</feature>
<dbReference type="Gene3D" id="1.20.1250.20">
    <property type="entry name" value="MFS general substrate transporter like domains"/>
    <property type="match status" value="2"/>
</dbReference>
<feature type="transmembrane region" description="Helical" evidence="6">
    <location>
        <begin position="230"/>
        <end position="248"/>
    </location>
</feature>
<gene>
    <name evidence="8" type="ORF">MBM_02921</name>
</gene>
<dbReference type="PROSITE" id="PS50850">
    <property type="entry name" value="MFS"/>
    <property type="match status" value="1"/>
</dbReference>
<protein>
    <submittedName>
        <fullName evidence="8">Carboxylic acid transport protein</fullName>
    </submittedName>
</protein>
<feature type="transmembrane region" description="Helical" evidence="6">
    <location>
        <begin position="284"/>
        <end position="301"/>
    </location>
</feature>
<dbReference type="InterPro" id="IPR020846">
    <property type="entry name" value="MFS_dom"/>
</dbReference>
<feature type="region of interest" description="Disordered" evidence="5">
    <location>
        <begin position="602"/>
        <end position="698"/>
    </location>
</feature>
<keyword evidence="2 6" id="KW-0812">Transmembrane</keyword>
<accession>K1Y0Q6</accession>